<proteinExistence type="inferred from homology"/>
<feature type="transmembrane region" description="Helical" evidence="7">
    <location>
        <begin position="69"/>
        <end position="91"/>
    </location>
</feature>
<dbReference type="InParanoid" id="A0A1X7USB3"/>
<dbReference type="SUPFAM" id="SSF103473">
    <property type="entry name" value="MFS general substrate transporter"/>
    <property type="match status" value="1"/>
</dbReference>
<evidence type="ECO:0000313" key="9">
    <source>
        <dbReference type="Proteomes" id="UP000007879"/>
    </source>
</evidence>
<feature type="transmembrane region" description="Helical" evidence="7">
    <location>
        <begin position="154"/>
        <end position="182"/>
    </location>
</feature>
<dbReference type="Proteomes" id="UP000007879">
    <property type="component" value="Unassembled WGS sequence"/>
</dbReference>
<feature type="transmembrane region" description="Helical" evidence="7">
    <location>
        <begin position="97"/>
        <end position="117"/>
    </location>
</feature>
<dbReference type="PANTHER" id="PTHR19444">
    <property type="entry name" value="UNC-93 RELATED"/>
    <property type="match status" value="1"/>
</dbReference>
<dbReference type="KEGG" id="aqu:105312916"/>
<evidence type="ECO:0008006" key="10">
    <source>
        <dbReference type="Google" id="ProtNLM"/>
    </source>
</evidence>
<evidence type="ECO:0000256" key="1">
    <source>
        <dbReference type="ARBA" id="ARBA00004141"/>
    </source>
</evidence>
<feature type="transmembrane region" description="Helical" evidence="7">
    <location>
        <begin position="405"/>
        <end position="430"/>
    </location>
</feature>
<evidence type="ECO:0000313" key="8">
    <source>
        <dbReference type="EnsemblMetazoa" id="Aqu2.1.30409_001"/>
    </source>
</evidence>
<dbReference type="EnsemblMetazoa" id="XM_011405925.2">
    <property type="protein sequence ID" value="XP_011404227.1"/>
    <property type="gene ID" value="LOC105312916"/>
</dbReference>
<comment type="similarity">
    <text evidence="2">Belongs to the unc-93 family.</text>
</comment>
<dbReference type="InterPro" id="IPR010291">
    <property type="entry name" value="Ion_channel_UNC-93"/>
</dbReference>
<feature type="transmembrane region" description="Helical" evidence="7">
    <location>
        <begin position="316"/>
        <end position="335"/>
    </location>
</feature>
<accession>A0A1X7USB3</accession>
<sequence>MEENNNVTGISIKPLPPLDTLSRKELSDLVSIELTDTRYSTRRRSSLHEKRETLTCCTFSNRSKAYKNLLGTSASFVAVFGSYLGILGLQSSINSEAGLGLASSAIIYGTLIIACFFGPGMVKLLGTKYSLITGYILFFCYTLCNYYPSWYTLVIGAILNGIGQAPLWIAVFGHPIAIAILYCKDLKETPRHAIAFFTGIIAASIKLAQIFGSLISSIILVNVDSTENNGAANLTNTSTNNGECVDTFGPPIEPGPIYYTLISVYALAGIIGTIIAAVFLDHLGTEKKYLSAGQMCKVYVGENFLLVVKTFFNWKYLLIMPWIILNGVMLGFITGTFPKVYILDCVGIQWIGFVLAAYGVGGVFSSVFTGRIVRFIPQFIVAYAALSLSFALVMILLFWERQPNFVFLFGFPIGWGICESVYNSISPALLSQWFQDKEHEAALSLLQVSIAIGFIISFVGGIYLNTETRLWIITAFILLSSVTYTLVFFLTSCNKQQLLPCLYGGEVGETESGTEQREEEDVIQDYEVTDNGSPWNRFNPLSTRPSITVRDSHEIEEKKKEIEAREDEEGMRNGSSRLRNFKQSSV</sequence>
<dbReference type="GO" id="GO:0016020">
    <property type="term" value="C:membrane"/>
    <property type="evidence" value="ECO:0007669"/>
    <property type="project" value="UniProtKB-SubCell"/>
</dbReference>
<name>A0A1X7USB3_AMPQE</name>
<feature type="compositionally biased region" description="Polar residues" evidence="6">
    <location>
        <begin position="573"/>
        <end position="586"/>
    </location>
</feature>
<dbReference type="STRING" id="400682.A0A1X7USB3"/>
<comment type="subcellular location">
    <subcellularLocation>
        <location evidence="1">Membrane</location>
        <topology evidence="1">Multi-pass membrane protein</topology>
    </subcellularLocation>
</comment>
<organism evidence="8">
    <name type="scientific">Amphimedon queenslandica</name>
    <name type="common">Sponge</name>
    <dbReference type="NCBI Taxonomy" id="400682"/>
    <lineage>
        <taxon>Eukaryota</taxon>
        <taxon>Metazoa</taxon>
        <taxon>Porifera</taxon>
        <taxon>Demospongiae</taxon>
        <taxon>Heteroscleromorpha</taxon>
        <taxon>Haplosclerida</taxon>
        <taxon>Niphatidae</taxon>
        <taxon>Amphimedon</taxon>
    </lineage>
</organism>
<dbReference type="Gene3D" id="1.20.1250.20">
    <property type="entry name" value="MFS general substrate transporter like domains"/>
    <property type="match status" value="2"/>
</dbReference>
<feature type="transmembrane region" description="Helical" evidence="7">
    <location>
        <begin position="442"/>
        <end position="464"/>
    </location>
</feature>
<keyword evidence="4 7" id="KW-1133">Transmembrane helix</keyword>
<dbReference type="PANTHER" id="PTHR19444:SF13">
    <property type="entry name" value="PROTEIN UNC-93 HOMOLOG A"/>
    <property type="match status" value="1"/>
</dbReference>
<feature type="transmembrane region" description="Helical" evidence="7">
    <location>
        <begin position="380"/>
        <end position="399"/>
    </location>
</feature>
<reference evidence="8" key="2">
    <citation type="submission" date="2017-05" db="UniProtKB">
        <authorList>
            <consortium name="EnsemblMetazoa"/>
        </authorList>
    </citation>
    <scope>IDENTIFICATION</scope>
</reference>
<evidence type="ECO:0000256" key="4">
    <source>
        <dbReference type="ARBA" id="ARBA00022989"/>
    </source>
</evidence>
<dbReference type="InterPro" id="IPR051951">
    <property type="entry name" value="UNC-93_regulatory"/>
</dbReference>
<feature type="transmembrane region" description="Helical" evidence="7">
    <location>
        <begin position="257"/>
        <end position="280"/>
    </location>
</feature>
<keyword evidence="3 7" id="KW-0812">Transmembrane</keyword>
<evidence type="ECO:0000256" key="2">
    <source>
        <dbReference type="ARBA" id="ARBA00009172"/>
    </source>
</evidence>
<evidence type="ECO:0000256" key="7">
    <source>
        <dbReference type="SAM" id="Phobius"/>
    </source>
</evidence>
<protein>
    <recommendedName>
        <fullName evidence="10">Major facilitator superfamily (MFS) profile domain-containing protein</fullName>
    </recommendedName>
</protein>
<feature type="compositionally biased region" description="Basic and acidic residues" evidence="6">
    <location>
        <begin position="550"/>
        <end position="563"/>
    </location>
</feature>
<feature type="transmembrane region" description="Helical" evidence="7">
    <location>
        <begin position="470"/>
        <end position="490"/>
    </location>
</feature>
<dbReference type="EnsemblMetazoa" id="Aqu2.1.30409_001">
    <property type="protein sequence ID" value="Aqu2.1.30409_001"/>
    <property type="gene ID" value="Aqu2.1.30409"/>
</dbReference>
<feature type="transmembrane region" description="Helical" evidence="7">
    <location>
        <begin position="194"/>
        <end position="220"/>
    </location>
</feature>
<feature type="region of interest" description="Disordered" evidence="6">
    <location>
        <begin position="550"/>
        <end position="586"/>
    </location>
</feature>
<gene>
    <name evidence="8" type="primary">105312916</name>
</gene>
<keyword evidence="5 7" id="KW-0472">Membrane</keyword>
<feature type="transmembrane region" description="Helical" evidence="7">
    <location>
        <begin position="347"/>
        <end position="368"/>
    </location>
</feature>
<reference evidence="9" key="1">
    <citation type="journal article" date="2010" name="Nature">
        <title>The Amphimedon queenslandica genome and the evolution of animal complexity.</title>
        <authorList>
            <person name="Srivastava M."/>
            <person name="Simakov O."/>
            <person name="Chapman J."/>
            <person name="Fahey B."/>
            <person name="Gauthier M.E."/>
            <person name="Mitros T."/>
            <person name="Richards G.S."/>
            <person name="Conaco C."/>
            <person name="Dacre M."/>
            <person name="Hellsten U."/>
            <person name="Larroux C."/>
            <person name="Putnam N.H."/>
            <person name="Stanke M."/>
            <person name="Adamska M."/>
            <person name="Darling A."/>
            <person name="Degnan S.M."/>
            <person name="Oakley T.H."/>
            <person name="Plachetzki D.C."/>
            <person name="Zhai Y."/>
            <person name="Adamski M."/>
            <person name="Calcino A."/>
            <person name="Cummins S.F."/>
            <person name="Goodstein D.M."/>
            <person name="Harris C."/>
            <person name="Jackson D.J."/>
            <person name="Leys S.P."/>
            <person name="Shu S."/>
            <person name="Woodcroft B.J."/>
            <person name="Vervoort M."/>
            <person name="Kosik K.S."/>
            <person name="Manning G."/>
            <person name="Degnan B.M."/>
            <person name="Rokhsar D.S."/>
        </authorList>
    </citation>
    <scope>NUCLEOTIDE SEQUENCE [LARGE SCALE GENOMIC DNA]</scope>
</reference>
<dbReference type="Pfam" id="PF05978">
    <property type="entry name" value="UNC-93"/>
    <property type="match status" value="1"/>
</dbReference>
<feature type="transmembrane region" description="Helical" evidence="7">
    <location>
        <begin position="129"/>
        <end position="148"/>
    </location>
</feature>
<keyword evidence="9" id="KW-1185">Reference proteome</keyword>
<evidence type="ECO:0000256" key="3">
    <source>
        <dbReference type="ARBA" id="ARBA00022692"/>
    </source>
</evidence>
<dbReference type="OrthoDB" id="78663at2759"/>
<evidence type="ECO:0000256" key="6">
    <source>
        <dbReference type="SAM" id="MobiDB-lite"/>
    </source>
</evidence>
<dbReference type="InterPro" id="IPR036259">
    <property type="entry name" value="MFS_trans_sf"/>
</dbReference>
<evidence type="ECO:0000256" key="5">
    <source>
        <dbReference type="ARBA" id="ARBA00023136"/>
    </source>
</evidence>
<dbReference type="AlphaFoldDB" id="A0A1X7USB3"/>